<dbReference type="Proteomes" id="UP000008631">
    <property type="component" value="Chromosome"/>
</dbReference>
<dbReference type="AlphaFoldDB" id="E8R0S1"/>
<dbReference type="KEGG" id="ipa:Isop_0664"/>
<gene>
    <name evidence="1" type="ordered locus">Isop_0664</name>
</gene>
<dbReference type="InParanoid" id="E8R0S1"/>
<dbReference type="eggNOG" id="COG4671">
    <property type="taxonomic scope" value="Bacteria"/>
</dbReference>
<name>E8R0S1_ISOPI</name>
<reference evidence="1 2" key="2">
    <citation type="journal article" date="2011" name="Stand. Genomic Sci.">
        <title>Complete genome sequence of Isosphaera pallida type strain (IS1B).</title>
        <authorList>
            <consortium name="US DOE Joint Genome Institute (JGI-PGF)"/>
            <person name="Goker M."/>
            <person name="Cleland D."/>
            <person name="Saunders E."/>
            <person name="Lapidus A."/>
            <person name="Nolan M."/>
            <person name="Lucas S."/>
            <person name="Hammon N."/>
            <person name="Deshpande S."/>
            <person name="Cheng J.F."/>
            <person name="Tapia R."/>
            <person name="Han C."/>
            <person name="Goodwin L."/>
            <person name="Pitluck S."/>
            <person name="Liolios K."/>
            <person name="Pagani I."/>
            <person name="Ivanova N."/>
            <person name="Mavromatis K."/>
            <person name="Pati A."/>
            <person name="Chen A."/>
            <person name="Palaniappan K."/>
            <person name="Land M."/>
            <person name="Hauser L."/>
            <person name="Chang Y.J."/>
            <person name="Jeffries C.D."/>
            <person name="Detter J.C."/>
            <person name="Beck B."/>
            <person name="Woyke T."/>
            <person name="Bristow J."/>
            <person name="Eisen J.A."/>
            <person name="Markowitz V."/>
            <person name="Hugenholtz P."/>
            <person name="Kyrpides N.C."/>
            <person name="Klenk H.P."/>
        </authorList>
    </citation>
    <scope>NUCLEOTIDE SEQUENCE [LARGE SCALE GENOMIC DNA]</scope>
    <source>
        <strain evidence="2">ATCC 43644 / DSM 9630 / IS1B</strain>
    </source>
</reference>
<proteinExistence type="predicted"/>
<dbReference type="InterPro" id="IPR053205">
    <property type="entry name" value="GHMP_kinase_L-arabinokinase"/>
</dbReference>
<organism evidence="1 2">
    <name type="scientific">Isosphaera pallida (strain ATCC 43644 / DSM 9630 / IS1B)</name>
    <dbReference type="NCBI Taxonomy" id="575540"/>
    <lineage>
        <taxon>Bacteria</taxon>
        <taxon>Pseudomonadati</taxon>
        <taxon>Planctomycetota</taxon>
        <taxon>Planctomycetia</taxon>
        <taxon>Isosphaerales</taxon>
        <taxon>Isosphaeraceae</taxon>
        <taxon>Isosphaera</taxon>
    </lineage>
</organism>
<dbReference type="PANTHER" id="PTHR38134">
    <property type="entry name" value="SLR1395 PROTEIN"/>
    <property type="match status" value="1"/>
</dbReference>
<evidence type="ECO:0008006" key="3">
    <source>
        <dbReference type="Google" id="ProtNLM"/>
    </source>
</evidence>
<dbReference type="OrthoDB" id="503106at2"/>
<evidence type="ECO:0000313" key="1">
    <source>
        <dbReference type="EMBL" id="ADV61256.1"/>
    </source>
</evidence>
<accession>E8R0S1</accession>
<dbReference type="HOGENOM" id="CLU_044082_1_0_0"/>
<keyword evidence="2" id="KW-1185">Reference proteome</keyword>
<dbReference type="Gene3D" id="3.40.50.2000">
    <property type="entry name" value="Glycogen Phosphorylase B"/>
    <property type="match status" value="1"/>
</dbReference>
<dbReference type="SUPFAM" id="SSF53756">
    <property type="entry name" value="UDP-Glycosyltransferase/glycogen phosphorylase"/>
    <property type="match status" value="1"/>
</dbReference>
<dbReference type="PANTHER" id="PTHR38134:SF2">
    <property type="entry name" value="GALACTOKINASE"/>
    <property type="match status" value="1"/>
</dbReference>
<dbReference type="RefSeq" id="WP_013563545.1">
    <property type="nucleotide sequence ID" value="NC_014962.1"/>
</dbReference>
<reference key="1">
    <citation type="submission" date="2010-11" db="EMBL/GenBank/DDBJ databases">
        <title>The complete sequence of chromosome of Isophaera pallida ATCC 43644.</title>
        <authorList>
            <consortium name="US DOE Joint Genome Institute (JGI-PGF)"/>
            <person name="Lucas S."/>
            <person name="Copeland A."/>
            <person name="Lapidus A."/>
            <person name="Bruce D."/>
            <person name="Goodwin L."/>
            <person name="Pitluck S."/>
            <person name="Kyrpides N."/>
            <person name="Mavromatis K."/>
            <person name="Pagani I."/>
            <person name="Ivanova N."/>
            <person name="Saunders E."/>
            <person name="Brettin T."/>
            <person name="Detter J.C."/>
            <person name="Han C."/>
            <person name="Tapia R."/>
            <person name="Land M."/>
            <person name="Hauser L."/>
            <person name="Markowitz V."/>
            <person name="Cheng J.-F."/>
            <person name="Hugenholtz P."/>
            <person name="Woyke T."/>
            <person name="Wu D."/>
            <person name="Eisen J.A."/>
        </authorList>
    </citation>
    <scope>NUCLEOTIDE SEQUENCE</scope>
    <source>
        <strain>ATCC 43644</strain>
    </source>
</reference>
<dbReference type="EMBL" id="CP002353">
    <property type="protein sequence ID" value="ADV61256.1"/>
    <property type="molecule type" value="Genomic_DNA"/>
</dbReference>
<dbReference type="STRING" id="575540.Isop_0664"/>
<evidence type="ECO:0000313" key="2">
    <source>
        <dbReference type="Proteomes" id="UP000008631"/>
    </source>
</evidence>
<sequence length="372" mass="40634">MARRGGGGVAVFVTSHGFGHLNRVVPVLNAVPAEVPVTIATPGDLETAWRQRLTRPVEFWEHPSDAGAYNPPGDSLATDGPETLRRAFETDQRQRAQLPEWSARLIEAGIDAVLADAPALPLVAAANTGIAGFLLANFTWADIYRPHAQILGEPWIGFVERLAEDYRRATKTFRAQPGLTLKGQPRVESVGLVVNPARNRRQELRRRIAADPAEKLVSFYVGRYGQADLDWQRMSRLGLRGVRFVTFHVPDGVNIPNLAVVDPNEWTGSDLATSCDLVYAKAGYGTVAEAMAARTRLIYPPRSNFAEHPALDRALRTWGGGIRVSAREFLTFGPRAEEALLRALGQPDPPPPPPYPTNGAARVAAALVTHRE</sequence>
<protein>
    <recommendedName>
        <fullName evidence="3">Glycosyl transferase family 28 C-terminal domain-containing protein</fullName>
    </recommendedName>
</protein>